<name>A0A1D1VE57_RAMVA</name>
<evidence type="ECO:0000313" key="3">
    <source>
        <dbReference type="EMBL" id="GAU99921.1"/>
    </source>
</evidence>
<keyword evidence="2" id="KW-0472">Membrane</keyword>
<accession>A0A1D1VE57</accession>
<feature type="compositionally biased region" description="Low complexity" evidence="1">
    <location>
        <begin position="30"/>
        <end position="54"/>
    </location>
</feature>
<keyword evidence="4" id="KW-1185">Reference proteome</keyword>
<protein>
    <submittedName>
        <fullName evidence="3">Uncharacterized protein</fullName>
    </submittedName>
</protein>
<gene>
    <name evidence="3" type="primary">RvY_10856-1</name>
    <name evidence="3" type="synonym">RvY_10856.1</name>
    <name evidence="3" type="ORF">RvY_10856</name>
</gene>
<reference evidence="3 4" key="1">
    <citation type="journal article" date="2016" name="Nat. Commun.">
        <title>Extremotolerant tardigrade genome and improved radiotolerance of human cultured cells by tardigrade-unique protein.</title>
        <authorList>
            <person name="Hashimoto T."/>
            <person name="Horikawa D.D."/>
            <person name="Saito Y."/>
            <person name="Kuwahara H."/>
            <person name="Kozuka-Hata H."/>
            <person name="Shin-I T."/>
            <person name="Minakuchi Y."/>
            <person name="Ohishi K."/>
            <person name="Motoyama A."/>
            <person name="Aizu T."/>
            <person name="Enomoto A."/>
            <person name="Kondo K."/>
            <person name="Tanaka S."/>
            <person name="Hara Y."/>
            <person name="Koshikawa S."/>
            <person name="Sagara H."/>
            <person name="Miura T."/>
            <person name="Yokobori S."/>
            <person name="Miyagawa K."/>
            <person name="Suzuki Y."/>
            <person name="Kubo T."/>
            <person name="Oyama M."/>
            <person name="Kohara Y."/>
            <person name="Fujiyama A."/>
            <person name="Arakawa K."/>
            <person name="Katayama T."/>
            <person name="Toyoda A."/>
            <person name="Kunieda T."/>
        </authorList>
    </citation>
    <scope>NUCLEOTIDE SEQUENCE [LARGE SCALE GENOMIC DNA]</scope>
    <source>
        <strain evidence="3 4">YOKOZUNA-1</strain>
    </source>
</reference>
<feature type="region of interest" description="Disordered" evidence="1">
    <location>
        <begin position="1"/>
        <end position="57"/>
    </location>
</feature>
<evidence type="ECO:0000256" key="1">
    <source>
        <dbReference type="SAM" id="MobiDB-lite"/>
    </source>
</evidence>
<dbReference type="Proteomes" id="UP000186922">
    <property type="component" value="Unassembled WGS sequence"/>
</dbReference>
<keyword evidence="2" id="KW-1133">Transmembrane helix</keyword>
<proteinExistence type="predicted"/>
<evidence type="ECO:0000313" key="4">
    <source>
        <dbReference type="Proteomes" id="UP000186922"/>
    </source>
</evidence>
<evidence type="ECO:0000256" key="2">
    <source>
        <dbReference type="SAM" id="Phobius"/>
    </source>
</evidence>
<comment type="caution">
    <text evidence="3">The sequence shown here is derived from an EMBL/GenBank/DDBJ whole genome shotgun (WGS) entry which is preliminary data.</text>
</comment>
<feature type="transmembrane region" description="Helical" evidence="2">
    <location>
        <begin position="104"/>
        <end position="123"/>
    </location>
</feature>
<sequence>MSYGRKTEKSFKPTTFGTISSVTGPSSFGPLPTLPKSTSSPTSRRTTYTSSPSKKCLSTRNCASLSKSPVTARSWRTGFPHWSVRPSIHETHCRKHSRSISCSILDYVYAAFLLQITCWPIAIRWTCQWREMPKTSPTWMIVILLVPKYHLL</sequence>
<feature type="compositionally biased region" description="Polar residues" evidence="1">
    <location>
        <begin position="12"/>
        <end position="26"/>
    </location>
</feature>
<keyword evidence="2" id="KW-0812">Transmembrane</keyword>
<dbReference type="AlphaFoldDB" id="A0A1D1VE57"/>
<feature type="compositionally biased region" description="Basic and acidic residues" evidence="1">
    <location>
        <begin position="1"/>
        <end position="11"/>
    </location>
</feature>
<dbReference type="EMBL" id="BDGG01000005">
    <property type="protein sequence ID" value="GAU99921.1"/>
    <property type="molecule type" value="Genomic_DNA"/>
</dbReference>
<organism evidence="3 4">
    <name type="scientific">Ramazzottius varieornatus</name>
    <name type="common">Water bear</name>
    <name type="synonym">Tardigrade</name>
    <dbReference type="NCBI Taxonomy" id="947166"/>
    <lineage>
        <taxon>Eukaryota</taxon>
        <taxon>Metazoa</taxon>
        <taxon>Ecdysozoa</taxon>
        <taxon>Tardigrada</taxon>
        <taxon>Eutardigrada</taxon>
        <taxon>Parachela</taxon>
        <taxon>Hypsibioidea</taxon>
        <taxon>Ramazzottiidae</taxon>
        <taxon>Ramazzottius</taxon>
    </lineage>
</organism>